<sequence>MLLLRNLVHTTTGCGKQGFPSAQPY</sequence>
<protein>
    <submittedName>
        <fullName evidence="1">Uncharacterized protein</fullName>
    </submittedName>
</protein>
<reference evidence="1" key="2">
    <citation type="journal article" date="2016" name="Fungal Biol.">
        <title>Ochratoxin A production by Penicillium thymicola.</title>
        <authorList>
            <person name="Nguyen H.D.T."/>
            <person name="McMullin D.R."/>
            <person name="Ponomareva E."/>
            <person name="Riley R."/>
            <person name="Pomraning K.R."/>
            <person name="Baker S.E."/>
            <person name="Seifert K.A."/>
        </authorList>
    </citation>
    <scope>NUCLEOTIDE SEQUENCE</scope>
    <source>
        <strain evidence="1">DAOM 180753</strain>
    </source>
</reference>
<dbReference type="EMBL" id="LACB01000274">
    <property type="protein sequence ID" value="KAJ9485295.1"/>
    <property type="molecule type" value="Genomic_DNA"/>
</dbReference>
<feature type="non-terminal residue" evidence="1">
    <location>
        <position position="25"/>
    </location>
</feature>
<dbReference type="AlphaFoldDB" id="A0AAI9X653"/>
<organism evidence="1 2">
    <name type="scientific">Penicillium thymicola</name>
    <dbReference type="NCBI Taxonomy" id="293382"/>
    <lineage>
        <taxon>Eukaryota</taxon>
        <taxon>Fungi</taxon>
        <taxon>Dikarya</taxon>
        <taxon>Ascomycota</taxon>
        <taxon>Pezizomycotina</taxon>
        <taxon>Eurotiomycetes</taxon>
        <taxon>Eurotiomycetidae</taxon>
        <taxon>Eurotiales</taxon>
        <taxon>Aspergillaceae</taxon>
        <taxon>Penicillium</taxon>
    </lineage>
</organism>
<evidence type="ECO:0000313" key="2">
    <source>
        <dbReference type="Proteomes" id="UP001227192"/>
    </source>
</evidence>
<keyword evidence="2" id="KW-1185">Reference proteome</keyword>
<evidence type="ECO:0000313" key="1">
    <source>
        <dbReference type="EMBL" id="KAJ9485295.1"/>
    </source>
</evidence>
<comment type="caution">
    <text evidence="1">The sequence shown here is derived from an EMBL/GenBank/DDBJ whole genome shotgun (WGS) entry which is preliminary data.</text>
</comment>
<reference evidence="1" key="1">
    <citation type="submission" date="2015-06" db="EMBL/GenBank/DDBJ databases">
        <authorList>
            <person name="Nguyen H."/>
        </authorList>
    </citation>
    <scope>NUCLEOTIDE SEQUENCE</scope>
    <source>
        <strain evidence="1">DAOM 180753</strain>
    </source>
</reference>
<name>A0AAI9X653_PENTH</name>
<accession>A0AAI9X653</accession>
<proteinExistence type="predicted"/>
<gene>
    <name evidence="1" type="ORF">VN97_g8052</name>
</gene>
<dbReference type="Proteomes" id="UP001227192">
    <property type="component" value="Unassembled WGS sequence"/>
</dbReference>